<feature type="compositionally biased region" description="Low complexity" evidence="1">
    <location>
        <begin position="12"/>
        <end position="23"/>
    </location>
</feature>
<dbReference type="Proteomes" id="UP000631535">
    <property type="component" value="Unassembled WGS sequence"/>
</dbReference>
<dbReference type="EMBL" id="BMMP01000011">
    <property type="protein sequence ID" value="GGO52561.1"/>
    <property type="molecule type" value="Genomic_DNA"/>
</dbReference>
<evidence type="ECO:0000256" key="1">
    <source>
        <dbReference type="SAM" id="MobiDB-lite"/>
    </source>
</evidence>
<feature type="compositionally biased region" description="Gly residues" evidence="1">
    <location>
        <begin position="136"/>
        <end position="146"/>
    </location>
</feature>
<feature type="region of interest" description="Disordered" evidence="1">
    <location>
        <begin position="124"/>
        <end position="155"/>
    </location>
</feature>
<organism evidence="2 3">
    <name type="scientific">Streptomyces daqingensis</name>
    <dbReference type="NCBI Taxonomy" id="1472640"/>
    <lineage>
        <taxon>Bacteria</taxon>
        <taxon>Bacillati</taxon>
        <taxon>Actinomycetota</taxon>
        <taxon>Actinomycetes</taxon>
        <taxon>Kitasatosporales</taxon>
        <taxon>Streptomycetaceae</taxon>
        <taxon>Streptomyces</taxon>
    </lineage>
</organism>
<accession>A0ABQ2MHB9</accession>
<evidence type="ECO:0000313" key="2">
    <source>
        <dbReference type="EMBL" id="GGO52561.1"/>
    </source>
</evidence>
<feature type="compositionally biased region" description="Gly residues" evidence="1">
    <location>
        <begin position="68"/>
        <end position="79"/>
    </location>
</feature>
<evidence type="ECO:0008006" key="4">
    <source>
        <dbReference type="Google" id="ProtNLM"/>
    </source>
</evidence>
<comment type="caution">
    <text evidence="2">The sequence shown here is derived from an EMBL/GenBank/DDBJ whole genome shotgun (WGS) entry which is preliminary data.</text>
</comment>
<proteinExistence type="predicted"/>
<dbReference type="InterPro" id="IPR036979">
    <property type="entry name" value="CM_dom_sf"/>
</dbReference>
<feature type="compositionally biased region" description="Gly residues" evidence="1">
    <location>
        <begin position="93"/>
        <end position="102"/>
    </location>
</feature>
<protein>
    <recommendedName>
        <fullName evidence="4">Chorismate mutase</fullName>
    </recommendedName>
</protein>
<gene>
    <name evidence="2" type="ORF">GCM10012287_37180</name>
</gene>
<sequence>MELLEQPTSDLPGAPGRSRPGAPVVSAPRSTGPGLPEGTTLRTERAMSSGTTTGTDGGNGPAAHAGGSAAGAGEAGPGAGTDVTGAPAEDGGLADGASGGGLRQRIDDLDRRIIALVQERRAVSAGARRTPSDGGAARGTGAGPGGDASTAREGAGGLAREMEILNRYRSELGRPGTQLAMTLLSLSRG</sequence>
<feature type="region of interest" description="Disordered" evidence="1">
    <location>
        <begin position="1"/>
        <end position="103"/>
    </location>
</feature>
<dbReference type="Gene3D" id="1.20.59.10">
    <property type="entry name" value="Chorismate mutase"/>
    <property type="match status" value="1"/>
</dbReference>
<name>A0ABQ2MHB9_9ACTN</name>
<evidence type="ECO:0000313" key="3">
    <source>
        <dbReference type="Proteomes" id="UP000631535"/>
    </source>
</evidence>
<keyword evidence="3" id="KW-1185">Reference proteome</keyword>
<reference evidence="3" key="1">
    <citation type="journal article" date="2019" name="Int. J. Syst. Evol. Microbiol.">
        <title>The Global Catalogue of Microorganisms (GCM) 10K type strain sequencing project: providing services to taxonomists for standard genome sequencing and annotation.</title>
        <authorList>
            <consortium name="The Broad Institute Genomics Platform"/>
            <consortium name="The Broad Institute Genome Sequencing Center for Infectious Disease"/>
            <person name="Wu L."/>
            <person name="Ma J."/>
        </authorList>
    </citation>
    <scope>NUCLEOTIDE SEQUENCE [LARGE SCALE GENOMIC DNA]</scope>
    <source>
        <strain evidence="3">CGMCC 4.7178</strain>
    </source>
</reference>